<keyword evidence="4 9" id="KW-0349">Heme</keyword>
<evidence type="ECO:0000256" key="6">
    <source>
        <dbReference type="ARBA" id="ARBA00023002"/>
    </source>
</evidence>
<gene>
    <name evidence="11" type="ORF">SERLADRAFT_460478</name>
</gene>
<reference evidence="11" key="1">
    <citation type="submission" date="2011-04" db="EMBL/GenBank/DDBJ databases">
        <title>Evolution of plant cell wall degrading machinery underlies the functional diversity of forest fungi.</title>
        <authorList>
            <consortium name="US DOE Joint Genome Institute (JGI-PGF)"/>
            <person name="Eastwood D.C."/>
            <person name="Floudas D."/>
            <person name="Binder M."/>
            <person name="Majcherczyk A."/>
            <person name="Schneider P."/>
            <person name="Aerts A."/>
            <person name="Asiegbu F.O."/>
            <person name="Baker S.E."/>
            <person name="Barry K."/>
            <person name="Bendiksby M."/>
            <person name="Blumentritt M."/>
            <person name="Coutinho P.M."/>
            <person name="Cullen D."/>
            <person name="Cullen D."/>
            <person name="Gathman A."/>
            <person name="Goodell B."/>
            <person name="Henrissat B."/>
            <person name="Ihrmark K."/>
            <person name="Kauserud H."/>
            <person name="Kohler A."/>
            <person name="LaButti K."/>
            <person name="Lapidus A."/>
            <person name="Lavin J.L."/>
            <person name="Lee Y.-H."/>
            <person name="Lindquist E."/>
            <person name="Lilly W."/>
            <person name="Lucas S."/>
            <person name="Morin E."/>
            <person name="Murat C."/>
            <person name="Oguiza J.A."/>
            <person name="Park J."/>
            <person name="Pisabarro A.G."/>
            <person name="Riley R."/>
            <person name="Rosling A."/>
            <person name="Salamov A."/>
            <person name="Schmidt O."/>
            <person name="Schmutz J."/>
            <person name="Skrede I."/>
            <person name="Stenlid J."/>
            <person name="Wiebenga A."/>
            <person name="Xie X."/>
            <person name="Kues U."/>
            <person name="Hibbett D.S."/>
            <person name="Hoffmeister D."/>
            <person name="Hogberg N."/>
            <person name="Martin F."/>
            <person name="Grigoriev I.V."/>
            <person name="Watkinson S.C."/>
        </authorList>
    </citation>
    <scope>NUCLEOTIDE SEQUENCE</scope>
    <source>
        <strain evidence="11">S7.9</strain>
    </source>
</reference>
<evidence type="ECO:0000256" key="9">
    <source>
        <dbReference type="PIRSR" id="PIRSR602401-1"/>
    </source>
</evidence>
<keyword evidence="7 9" id="KW-0408">Iron</keyword>
<comment type="pathway">
    <text evidence="2">Secondary metabolite biosynthesis.</text>
</comment>
<protein>
    <recommendedName>
        <fullName evidence="12">Cytochrome P450</fullName>
    </recommendedName>
</protein>
<dbReference type="SUPFAM" id="SSF48264">
    <property type="entry name" value="Cytochrome P450"/>
    <property type="match status" value="1"/>
</dbReference>
<keyword evidence="8 10" id="KW-0503">Monooxygenase</keyword>
<dbReference type="PRINTS" id="PR00463">
    <property type="entry name" value="EP450I"/>
</dbReference>
<dbReference type="InterPro" id="IPR036396">
    <property type="entry name" value="Cyt_P450_sf"/>
</dbReference>
<evidence type="ECO:0000256" key="5">
    <source>
        <dbReference type="ARBA" id="ARBA00022723"/>
    </source>
</evidence>
<evidence type="ECO:0000256" key="10">
    <source>
        <dbReference type="RuleBase" id="RU000461"/>
    </source>
</evidence>
<comment type="similarity">
    <text evidence="3 10">Belongs to the cytochrome P450 family.</text>
</comment>
<dbReference type="Pfam" id="PF00067">
    <property type="entry name" value="p450"/>
    <property type="match status" value="1"/>
</dbReference>
<feature type="binding site" description="axial binding residue" evidence="9">
    <location>
        <position position="361"/>
    </location>
    <ligand>
        <name>heme</name>
        <dbReference type="ChEBI" id="CHEBI:30413"/>
    </ligand>
    <ligandPart>
        <name>Fe</name>
        <dbReference type="ChEBI" id="CHEBI:18248"/>
    </ligandPart>
</feature>
<proteinExistence type="inferred from homology"/>
<evidence type="ECO:0008006" key="12">
    <source>
        <dbReference type="Google" id="ProtNLM"/>
    </source>
</evidence>
<dbReference type="AlphaFoldDB" id="F8NLZ1"/>
<dbReference type="InterPro" id="IPR002401">
    <property type="entry name" value="Cyt_P450_E_grp-I"/>
</dbReference>
<dbReference type="PROSITE" id="PS00086">
    <property type="entry name" value="CYTOCHROME_P450"/>
    <property type="match status" value="1"/>
</dbReference>
<keyword evidence="6 10" id="KW-0560">Oxidoreductase</keyword>
<keyword evidence="5 9" id="KW-0479">Metal-binding</keyword>
<dbReference type="PANTHER" id="PTHR46300:SF7">
    <property type="entry name" value="P450, PUTATIVE (EUROFUNG)-RELATED"/>
    <property type="match status" value="1"/>
</dbReference>
<dbReference type="Proteomes" id="UP000008064">
    <property type="component" value="Unassembled WGS sequence"/>
</dbReference>
<dbReference type="RefSeq" id="XP_007315386.1">
    <property type="nucleotide sequence ID" value="XM_007315324.1"/>
</dbReference>
<dbReference type="GO" id="GO:0004497">
    <property type="term" value="F:monooxygenase activity"/>
    <property type="evidence" value="ECO:0007669"/>
    <property type="project" value="UniProtKB-KW"/>
</dbReference>
<comment type="cofactor">
    <cofactor evidence="1 9">
        <name>heme</name>
        <dbReference type="ChEBI" id="CHEBI:30413"/>
    </cofactor>
</comment>
<dbReference type="OrthoDB" id="2789670at2759"/>
<dbReference type="KEGG" id="sla:SERLADRAFT_460478"/>
<evidence type="ECO:0000256" key="3">
    <source>
        <dbReference type="ARBA" id="ARBA00010617"/>
    </source>
</evidence>
<evidence type="ECO:0000256" key="7">
    <source>
        <dbReference type="ARBA" id="ARBA00023004"/>
    </source>
</evidence>
<dbReference type="HOGENOM" id="CLU_001570_2_0_1"/>
<dbReference type="Gene3D" id="1.10.630.10">
    <property type="entry name" value="Cytochrome P450"/>
    <property type="match status" value="1"/>
</dbReference>
<evidence type="ECO:0000256" key="4">
    <source>
        <dbReference type="ARBA" id="ARBA00022617"/>
    </source>
</evidence>
<dbReference type="PANTHER" id="PTHR46300">
    <property type="entry name" value="P450, PUTATIVE (EUROFUNG)-RELATED-RELATED"/>
    <property type="match status" value="1"/>
</dbReference>
<dbReference type="InterPro" id="IPR017972">
    <property type="entry name" value="Cyt_P450_CS"/>
</dbReference>
<evidence type="ECO:0000313" key="11">
    <source>
        <dbReference type="EMBL" id="EGO27295.1"/>
    </source>
</evidence>
<evidence type="ECO:0000256" key="8">
    <source>
        <dbReference type="ARBA" id="ARBA00023033"/>
    </source>
</evidence>
<dbReference type="EMBL" id="GL945431">
    <property type="protein sequence ID" value="EGO27295.1"/>
    <property type="molecule type" value="Genomic_DNA"/>
</dbReference>
<dbReference type="GeneID" id="18818081"/>
<evidence type="ECO:0000256" key="1">
    <source>
        <dbReference type="ARBA" id="ARBA00001971"/>
    </source>
</evidence>
<dbReference type="InterPro" id="IPR050364">
    <property type="entry name" value="Cytochrome_P450_fung"/>
</dbReference>
<accession>F8NLZ1</accession>
<organism>
    <name type="scientific">Serpula lacrymans var. lacrymans (strain S7.9)</name>
    <name type="common">Dry rot fungus</name>
    <dbReference type="NCBI Taxonomy" id="578457"/>
    <lineage>
        <taxon>Eukaryota</taxon>
        <taxon>Fungi</taxon>
        <taxon>Dikarya</taxon>
        <taxon>Basidiomycota</taxon>
        <taxon>Agaricomycotina</taxon>
        <taxon>Agaricomycetes</taxon>
        <taxon>Agaricomycetidae</taxon>
        <taxon>Boletales</taxon>
        <taxon>Coniophorineae</taxon>
        <taxon>Serpulaceae</taxon>
        <taxon>Serpula</taxon>
    </lineage>
</organism>
<dbReference type="GO" id="GO:0005506">
    <property type="term" value="F:iron ion binding"/>
    <property type="evidence" value="ECO:0007669"/>
    <property type="project" value="InterPro"/>
</dbReference>
<dbReference type="GO" id="GO:0016705">
    <property type="term" value="F:oxidoreductase activity, acting on paired donors, with incorporation or reduction of molecular oxygen"/>
    <property type="evidence" value="ECO:0007669"/>
    <property type="project" value="InterPro"/>
</dbReference>
<dbReference type="CDD" id="cd11065">
    <property type="entry name" value="CYP64-like"/>
    <property type="match status" value="1"/>
</dbReference>
<dbReference type="InterPro" id="IPR001128">
    <property type="entry name" value="Cyt_P450"/>
</dbReference>
<name>F8NLZ1_SERL9</name>
<dbReference type="GO" id="GO:0020037">
    <property type="term" value="F:heme binding"/>
    <property type="evidence" value="ECO:0007669"/>
    <property type="project" value="InterPro"/>
</dbReference>
<evidence type="ECO:0000256" key="2">
    <source>
        <dbReference type="ARBA" id="ARBA00005179"/>
    </source>
</evidence>
<sequence length="430" mass="47950">MIIVNSASVALEMLDKKSRLYSNRPHLTLAGDIVGWNMSLVLLQYGARFREYRKNLNRTIGTRSSMNKYEALVENRAHHFLRNVLNDPAALWAHLRMTSGSIILRIAYGHEALDVADPYLKAADTAVHYFSITTYAGAFVVDLIPFLQYLPDWFPGAGFKTVAKEAKESLKMMVDHPYDVAKDQIKAGTALPSFTSELLEDRAISAEEESIVKWSAQTLHIGGADTTAGTLYSFFLAMTLFPEVQKKAQDEIDRVIGSDRLPAAHDRESLPYINAIVLETLRWHCLVPLGVTHVSTEDDIHDGYFIPKGSMIVTNLWKMLHDPRIYKDPMEFNPERFIATEGKPAERDPHHACFGFGRRICPGILLAGLSIFTSCAMTLAVFDILKCTENGVPITPEVGQTTGTISHPKPFKCSINIRSAKALSLIQQEA</sequence>